<dbReference type="EMBL" id="JAGGKS010000007">
    <property type="protein sequence ID" value="MBP1926518.1"/>
    <property type="molecule type" value="Genomic_DNA"/>
</dbReference>
<dbReference type="InterPro" id="IPR015797">
    <property type="entry name" value="NUDIX_hydrolase-like_dom_sf"/>
</dbReference>
<accession>A0ABS4GFQ2</accession>
<dbReference type="EC" id="3.6.1.55" evidence="3"/>
<dbReference type="CDD" id="cd04665">
    <property type="entry name" value="NUDIX_RppH"/>
    <property type="match status" value="1"/>
</dbReference>
<dbReference type="Proteomes" id="UP001519342">
    <property type="component" value="Unassembled WGS sequence"/>
</dbReference>
<comment type="caution">
    <text evidence="3">The sequence shown here is derived from an EMBL/GenBank/DDBJ whole genome shotgun (WGS) entry which is preliminary data.</text>
</comment>
<feature type="domain" description="Nudix hydrolase" evidence="2">
    <location>
        <begin position="12"/>
        <end position="143"/>
    </location>
</feature>
<proteinExistence type="predicted"/>
<dbReference type="PROSITE" id="PS00893">
    <property type="entry name" value="NUDIX_BOX"/>
    <property type="match status" value="1"/>
</dbReference>
<sequence length="148" mass="17433">MLEVKFYENVEDSLLKFAVIVARHNGKWVFCKHRQRNTYEVAGGHREENEKIIDTAKRELFEETGACEFNLNSVCVYSVIGKNRVNNSGEEMYGMLYYADIKTFEKLPESEMEKVYLSDDLTIDWTYPLIQPILIKKVEDWIFDNESE</sequence>
<dbReference type="InterPro" id="IPR000086">
    <property type="entry name" value="NUDIX_hydrolase_dom"/>
</dbReference>
<keyword evidence="1 3" id="KW-0378">Hydrolase</keyword>
<dbReference type="PROSITE" id="PS51462">
    <property type="entry name" value="NUDIX"/>
    <property type="match status" value="1"/>
</dbReference>
<dbReference type="InterPro" id="IPR020084">
    <property type="entry name" value="NUDIX_hydrolase_CS"/>
</dbReference>
<dbReference type="Pfam" id="PF00293">
    <property type="entry name" value="NUDIX"/>
    <property type="match status" value="1"/>
</dbReference>
<evidence type="ECO:0000259" key="2">
    <source>
        <dbReference type="PROSITE" id="PS51462"/>
    </source>
</evidence>
<evidence type="ECO:0000313" key="3">
    <source>
        <dbReference type="EMBL" id="MBP1926518.1"/>
    </source>
</evidence>
<dbReference type="RefSeq" id="WP_209512256.1">
    <property type="nucleotide sequence ID" value="NZ_JAGGKS010000007.1"/>
</dbReference>
<evidence type="ECO:0000313" key="4">
    <source>
        <dbReference type="Proteomes" id="UP001519342"/>
    </source>
</evidence>
<dbReference type="InterPro" id="IPR014078">
    <property type="entry name" value="Nudix_YtkD"/>
</dbReference>
<keyword evidence="4" id="KW-1185">Reference proteome</keyword>
<dbReference type="Gene3D" id="3.90.79.10">
    <property type="entry name" value="Nucleoside Triphosphate Pyrophosphohydrolase"/>
    <property type="match status" value="1"/>
</dbReference>
<dbReference type="SUPFAM" id="SSF55811">
    <property type="entry name" value="Nudix"/>
    <property type="match status" value="1"/>
</dbReference>
<protein>
    <submittedName>
        <fullName evidence="3">8-oxo-dGTP diphosphatase</fullName>
        <ecNumber evidence="3">3.6.1.55</ecNumber>
    </submittedName>
</protein>
<name>A0ABS4GFQ2_9FIRM</name>
<organism evidence="3 4">
    <name type="scientific">Sedimentibacter acidaminivorans</name>
    <dbReference type="NCBI Taxonomy" id="913099"/>
    <lineage>
        <taxon>Bacteria</taxon>
        <taxon>Bacillati</taxon>
        <taxon>Bacillota</taxon>
        <taxon>Tissierellia</taxon>
        <taxon>Sedimentibacter</taxon>
    </lineage>
</organism>
<gene>
    <name evidence="3" type="ORF">J2Z76_002387</name>
</gene>
<dbReference type="GO" id="GO:0035539">
    <property type="term" value="F:8-oxo-7,8-dihydrodeoxyguanosine triphosphate pyrophosphatase activity"/>
    <property type="evidence" value="ECO:0007669"/>
    <property type="project" value="UniProtKB-EC"/>
</dbReference>
<reference evidence="3 4" key="1">
    <citation type="submission" date="2021-03" db="EMBL/GenBank/DDBJ databases">
        <title>Genomic Encyclopedia of Type Strains, Phase IV (KMG-IV): sequencing the most valuable type-strain genomes for metagenomic binning, comparative biology and taxonomic classification.</title>
        <authorList>
            <person name="Goeker M."/>
        </authorList>
    </citation>
    <scope>NUCLEOTIDE SEQUENCE [LARGE SCALE GENOMIC DNA]</scope>
    <source>
        <strain evidence="3 4">DSM 24004</strain>
    </source>
</reference>
<evidence type="ECO:0000256" key="1">
    <source>
        <dbReference type="ARBA" id="ARBA00022801"/>
    </source>
</evidence>